<protein>
    <recommendedName>
        <fullName evidence="3">RepA family protein</fullName>
    </recommendedName>
</protein>
<accession>A0A6L3ARB7</accession>
<dbReference type="InterPro" id="IPR018777">
    <property type="entry name" value="Replication_initiator_prot_A"/>
</dbReference>
<dbReference type="Pfam" id="PF10134">
    <property type="entry name" value="RPA"/>
    <property type="match status" value="1"/>
</dbReference>
<dbReference type="AlphaFoldDB" id="A0A6L3ARB7"/>
<evidence type="ECO:0008006" key="3">
    <source>
        <dbReference type="Google" id="ProtNLM"/>
    </source>
</evidence>
<comment type="caution">
    <text evidence="1">The sequence shown here is derived from an EMBL/GenBank/DDBJ whole genome shotgun (WGS) entry which is preliminary data.</text>
</comment>
<name>A0A6L3ARB7_AZOBR</name>
<reference evidence="1 2" key="1">
    <citation type="submission" date="2018-07" db="EMBL/GenBank/DDBJ databases">
        <title>Genome sequence of Roseomonas fauriae ATCC 49958.</title>
        <authorList>
            <person name="Sant'Anna F.H."/>
            <person name="Baldani J.I."/>
            <person name="Zilli J.E."/>
            <person name="Reis V.M."/>
            <person name="Hartmann A."/>
            <person name="Cruz L."/>
            <person name="de Souza E.M."/>
            <person name="de Oliveira Pedrosa F."/>
            <person name="Passaglia L.M.P."/>
        </authorList>
    </citation>
    <scope>NUCLEOTIDE SEQUENCE [LARGE SCALE GENOMIC DNA]</scope>
    <source>
        <strain evidence="1 2">ATCC 49958</strain>
    </source>
</reference>
<dbReference type="Proteomes" id="UP000476837">
    <property type="component" value="Unassembled WGS sequence"/>
</dbReference>
<evidence type="ECO:0000313" key="2">
    <source>
        <dbReference type="Proteomes" id="UP000476837"/>
    </source>
</evidence>
<dbReference type="EMBL" id="QOKV01000044">
    <property type="protein sequence ID" value="KAA0676527.1"/>
    <property type="molecule type" value="Genomic_DNA"/>
</dbReference>
<proteinExistence type="predicted"/>
<gene>
    <name evidence="1" type="ORF">DS837_30680</name>
</gene>
<evidence type="ECO:0000313" key="1">
    <source>
        <dbReference type="EMBL" id="KAA0676527.1"/>
    </source>
</evidence>
<organism evidence="1 2">
    <name type="scientific">Azospirillum brasilense</name>
    <dbReference type="NCBI Taxonomy" id="192"/>
    <lineage>
        <taxon>Bacteria</taxon>
        <taxon>Pseudomonadati</taxon>
        <taxon>Pseudomonadota</taxon>
        <taxon>Alphaproteobacteria</taxon>
        <taxon>Rhodospirillales</taxon>
        <taxon>Azospirillaceae</taxon>
        <taxon>Azospirillum</taxon>
    </lineage>
</organism>
<sequence length="324" mass="36928">MMARARKEQAKEGMPMQTSLLPYFDSPLTKAVKSVSHFLANPFFELDRKAKRRELTYQDGAIKIEMKALEGQGLATIYDRDLLLYVGSLMAQKIKNGEIDPAKAGSSEEERTFIFTANDFIRIAGRDRSGRGYDRIEEMVDRLKGTMVKTNIKSGRTTIKGYFSWLSDGTMLEFVDDEEGKPRLRFIRVVLCKWLYESMLGDANQLELVPEYFGLTPIARRLYDLAHVNCQGERLWEIDLGSLHKQVGCSMLPRKFADELRAIAEADVLPQYRFRFTDKNISPRKGRGRPPVNGVVIEFTPRDVVLEGATPRQPDLFTLEAPMS</sequence>